<keyword evidence="6" id="KW-1003">Cell membrane</keyword>
<evidence type="ECO:0000256" key="4">
    <source>
        <dbReference type="ARBA" id="ARBA00022989"/>
    </source>
</evidence>
<evidence type="ECO:0000256" key="5">
    <source>
        <dbReference type="ARBA" id="ARBA00023136"/>
    </source>
</evidence>
<evidence type="ECO:0000313" key="7">
    <source>
        <dbReference type="EMBL" id="TZG40800.1"/>
    </source>
</evidence>
<sequence length="245" mass="27417">MSDSMTRVSTGRRSSRRLVLWFGFWACLVVLGLGLGLWQWERAADKRELLARYDAAPQLVAPESTPPNGARISVLGEYLVEETLFLDNRIHADRLGVAALTPLRGEDGRLWLVERGFLPTGPSRDTPRVSTPEGRVTVGGRWQVAGDSAPLFGPNREGKRLQRIALDAWEGLDGFAHDGWLHQEKGGGHLTSWWQPNVLPPSRHLGYAAQWWGLALTALIVMVVGARRLNRDRRRDTPDDKETRS</sequence>
<dbReference type="PANTHER" id="PTHR23427">
    <property type="entry name" value="SURFEIT LOCUS PROTEIN"/>
    <property type="match status" value="1"/>
</dbReference>
<organism evidence="7 8">
    <name type="scientific">Halomonas eurihalina</name>
    <dbReference type="NCBI Taxonomy" id="42566"/>
    <lineage>
        <taxon>Bacteria</taxon>
        <taxon>Pseudomonadati</taxon>
        <taxon>Pseudomonadota</taxon>
        <taxon>Gammaproteobacteria</taxon>
        <taxon>Oceanospirillales</taxon>
        <taxon>Halomonadaceae</taxon>
        <taxon>Halomonas</taxon>
    </lineage>
</organism>
<feature type="transmembrane region" description="Helical" evidence="6">
    <location>
        <begin position="209"/>
        <end position="226"/>
    </location>
</feature>
<protein>
    <recommendedName>
        <fullName evidence="6">SURF1-like protein</fullName>
    </recommendedName>
</protein>
<dbReference type="RefSeq" id="WP_149321198.1">
    <property type="nucleotide sequence ID" value="NZ_JARWAH010000001.1"/>
</dbReference>
<dbReference type="Proteomes" id="UP000324260">
    <property type="component" value="Unassembled WGS sequence"/>
</dbReference>
<proteinExistence type="inferred from homology"/>
<evidence type="ECO:0000256" key="2">
    <source>
        <dbReference type="ARBA" id="ARBA00007165"/>
    </source>
</evidence>
<keyword evidence="5 6" id="KW-0472">Membrane</keyword>
<evidence type="ECO:0000256" key="3">
    <source>
        <dbReference type="ARBA" id="ARBA00022692"/>
    </source>
</evidence>
<dbReference type="OrthoDB" id="9789940at2"/>
<comment type="subcellular location">
    <subcellularLocation>
        <location evidence="6">Cell membrane</location>
        <topology evidence="6">Multi-pass membrane protein</topology>
    </subcellularLocation>
    <subcellularLocation>
        <location evidence="1">Membrane</location>
    </subcellularLocation>
</comment>
<dbReference type="EMBL" id="VTPU01000003">
    <property type="protein sequence ID" value="TZG40800.1"/>
    <property type="molecule type" value="Genomic_DNA"/>
</dbReference>
<reference evidence="7 8" key="1">
    <citation type="submission" date="2019-08" db="EMBL/GenBank/DDBJ databases">
        <title>Draft Genome Sequence of Halomonas eurihalina Isolated from Preserved Hide-surface.</title>
        <authorList>
            <person name="Hussain S.A."/>
            <person name="Xu A."/>
            <person name="Sarker M."/>
            <person name="Sommers C."/>
        </authorList>
    </citation>
    <scope>NUCLEOTIDE SEQUENCE [LARGE SCALE GENOMIC DNA]</scope>
    <source>
        <strain evidence="7 8">MS1</strain>
    </source>
</reference>
<dbReference type="CDD" id="cd06662">
    <property type="entry name" value="SURF1"/>
    <property type="match status" value="1"/>
</dbReference>
<feature type="transmembrane region" description="Helical" evidence="6">
    <location>
        <begin position="20"/>
        <end position="40"/>
    </location>
</feature>
<name>A0A5D9DCF1_HALER</name>
<evidence type="ECO:0000256" key="6">
    <source>
        <dbReference type="RuleBase" id="RU363076"/>
    </source>
</evidence>
<accession>A0A5D9DCF1</accession>
<keyword evidence="8" id="KW-1185">Reference proteome</keyword>
<keyword evidence="3 6" id="KW-0812">Transmembrane</keyword>
<dbReference type="Pfam" id="PF02104">
    <property type="entry name" value="SURF1"/>
    <property type="match status" value="1"/>
</dbReference>
<evidence type="ECO:0000256" key="1">
    <source>
        <dbReference type="ARBA" id="ARBA00004370"/>
    </source>
</evidence>
<gene>
    <name evidence="7" type="ORF">FZZ93_04850</name>
</gene>
<evidence type="ECO:0000313" key="8">
    <source>
        <dbReference type="Proteomes" id="UP000324260"/>
    </source>
</evidence>
<dbReference type="PROSITE" id="PS50895">
    <property type="entry name" value="SURF1"/>
    <property type="match status" value="1"/>
</dbReference>
<comment type="similarity">
    <text evidence="2 6">Belongs to the SURF1 family.</text>
</comment>
<dbReference type="AlphaFoldDB" id="A0A5D9DCF1"/>
<comment type="caution">
    <text evidence="7">The sequence shown here is derived from an EMBL/GenBank/DDBJ whole genome shotgun (WGS) entry which is preliminary data.</text>
</comment>
<dbReference type="GO" id="GO:0005886">
    <property type="term" value="C:plasma membrane"/>
    <property type="evidence" value="ECO:0007669"/>
    <property type="project" value="UniProtKB-SubCell"/>
</dbReference>
<dbReference type="PANTHER" id="PTHR23427:SF2">
    <property type="entry name" value="SURFEIT LOCUS PROTEIN 1"/>
    <property type="match status" value="1"/>
</dbReference>
<keyword evidence="4 6" id="KW-1133">Transmembrane helix</keyword>
<dbReference type="InterPro" id="IPR002994">
    <property type="entry name" value="Surf1/Shy1"/>
</dbReference>
<dbReference type="InterPro" id="IPR045214">
    <property type="entry name" value="Surf1/Surf4"/>
</dbReference>